<reference evidence="1 2" key="1">
    <citation type="submission" date="2019-06" db="EMBL/GenBank/DDBJ databases">
        <title>Spirosoma utsteinense sp. nov. isolated from Antarctic ice-free soils.</title>
        <authorList>
            <person name="Tahon G."/>
        </authorList>
    </citation>
    <scope>NUCLEOTIDE SEQUENCE [LARGE SCALE GENOMIC DNA]</scope>
    <source>
        <strain evidence="1 2">LMG 31447</strain>
    </source>
</reference>
<comment type="caution">
    <text evidence="1">The sequence shown here is derived from an EMBL/GenBank/DDBJ whole genome shotgun (WGS) entry which is preliminary data.</text>
</comment>
<accession>A0ABR6WGK1</accession>
<proteinExistence type="predicted"/>
<dbReference type="Proteomes" id="UP000700732">
    <property type="component" value="Unassembled WGS sequence"/>
</dbReference>
<gene>
    <name evidence="1" type="ORF">FH603_5831</name>
</gene>
<protein>
    <submittedName>
        <fullName evidence="1">Uncharacterized protein</fullName>
    </submittedName>
</protein>
<name>A0ABR6WGK1_9BACT</name>
<keyword evidence="2" id="KW-1185">Reference proteome</keyword>
<sequence>MEHCYDAFGEETVTKWFQDYPVRYSKETIKRLRKH</sequence>
<dbReference type="EMBL" id="VFIA01000110">
    <property type="protein sequence ID" value="MBC3795296.1"/>
    <property type="molecule type" value="Genomic_DNA"/>
</dbReference>
<evidence type="ECO:0000313" key="2">
    <source>
        <dbReference type="Proteomes" id="UP000700732"/>
    </source>
</evidence>
<evidence type="ECO:0000313" key="1">
    <source>
        <dbReference type="EMBL" id="MBC3795296.1"/>
    </source>
</evidence>
<organism evidence="1 2">
    <name type="scientific">Spirosoma utsteinense</name>
    <dbReference type="NCBI Taxonomy" id="2585773"/>
    <lineage>
        <taxon>Bacteria</taxon>
        <taxon>Pseudomonadati</taxon>
        <taxon>Bacteroidota</taxon>
        <taxon>Cytophagia</taxon>
        <taxon>Cytophagales</taxon>
        <taxon>Cytophagaceae</taxon>
        <taxon>Spirosoma</taxon>
    </lineage>
</organism>